<sequence length="119" mass="12298">MKLSLTTATLLAACLAFADDTPTKTDYIPKPKTCPTTLTVTAPVDCSGCTTTIYKTTATDSVDCHGCKKLTSSTTYLPWGGLCPACVGGVQTEYNNTGTSTVTSCEATPYAPGGLASKR</sequence>
<accession>A0ABR0DY94</accession>
<dbReference type="Proteomes" id="UP001305779">
    <property type="component" value="Unassembled WGS sequence"/>
</dbReference>
<evidence type="ECO:0000256" key="1">
    <source>
        <dbReference type="SAM" id="SignalP"/>
    </source>
</evidence>
<evidence type="ECO:0000313" key="3">
    <source>
        <dbReference type="Proteomes" id="UP001305779"/>
    </source>
</evidence>
<dbReference type="EMBL" id="JAXOVC010000014">
    <property type="protein sequence ID" value="KAK4494145.1"/>
    <property type="molecule type" value="Genomic_DNA"/>
</dbReference>
<name>A0ABR0DY94_ZASCE</name>
<comment type="caution">
    <text evidence="2">The sequence shown here is derived from an EMBL/GenBank/DDBJ whole genome shotgun (WGS) entry which is preliminary data.</text>
</comment>
<reference evidence="2 3" key="1">
    <citation type="journal article" date="2023" name="G3 (Bethesda)">
        <title>A chromosome-level genome assembly of Zasmidium syzygii isolated from banana leaves.</title>
        <authorList>
            <person name="van Westerhoven A.C."/>
            <person name="Mehrabi R."/>
            <person name="Talebi R."/>
            <person name="Steentjes M.B.F."/>
            <person name="Corcolon B."/>
            <person name="Chong P.A."/>
            <person name="Kema G.H.J."/>
            <person name="Seidl M.F."/>
        </authorList>
    </citation>
    <scope>NUCLEOTIDE SEQUENCE [LARGE SCALE GENOMIC DNA]</scope>
    <source>
        <strain evidence="2 3">P124</strain>
    </source>
</reference>
<keyword evidence="1" id="KW-0732">Signal</keyword>
<proteinExistence type="predicted"/>
<evidence type="ECO:0000313" key="2">
    <source>
        <dbReference type="EMBL" id="KAK4494145.1"/>
    </source>
</evidence>
<keyword evidence="3" id="KW-1185">Reference proteome</keyword>
<feature type="chain" id="PRO_5047402892" evidence="1">
    <location>
        <begin position="19"/>
        <end position="119"/>
    </location>
</feature>
<feature type="signal peptide" evidence="1">
    <location>
        <begin position="1"/>
        <end position="18"/>
    </location>
</feature>
<organism evidence="2 3">
    <name type="scientific">Zasmidium cellare</name>
    <name type="common">Wine cellar mold</name>
    <name type="synonym">Racodium cellare</name>
    <dbReference type="NCBI Taxonomy" id="395010"/>
    <lineage>
        <taxon>Eukaryota</taxon>
        <taxon>Fungi</taxon>
        <taxon>Dikarya</taxon>
        <taxon>Ascomycota</taxon>
        <taxon>Pezizomycotina</taxon>
        <taxon>Dothideomycetes</taxon>
        <taxon>Dothideomycetidae</taxon>
        <taxon>Mycosphaerellales</taxon>
        <taxon>Mycosphaerellaceae</taxon>
        <taxon>Zasmidium</taxon>
    </lineage>
</organism>
<gene>
    <name evidence="2" type="ORF">PRZ48_014443</name>
</gene>
<protein>
    <submittedName>
        <fullName evidence="2">Uncharacterized protein</fullName>
    </submittedName>
</protein>